<evidence type="ECO:0000313" key="2">
    <source>
        <dbReference type="EMBL" id="KAH7972012.1"/>
    </source>
</evidence>
<evidence type="ECO:0000313" key="3">
    <source>
        <dbReference type="Proteomes" id="UP000821837"/>
    </source>
</evidence>
<proteinExistence type="predicted"/>
<feature type="compositionally biased region" description="Polar residues" evidence="1">
    <location>
        <begin position="111"/>
        <end position="122"/>
    </location>
</feature>
<dbReference type="EMBL" id="JABSTV010001247">
    <property type="protein sequence ID" value="KAH7972012.1"/>
    <property type="molecule type" value="Genomic_DNA"/>
</dbReference>
<reference evidence="2" key="2">
    <citation type="submission" date="2021-09" db="EMBL/GenBank/DDBJ databases">
        <authorList>
            <person name="Jia N."/>
            <person name="Wang J."/>
            <person name="Shi W."/>
            <person name="Du L."/>
            <person name="Sun Y."/>
            <person name="Zhan W."/>
            <person name="Jiang J."/>
            <person name="Wang Q."/>
            <person name="Zhang B."/>
            <person name="Ji P."/>
            <person name="Sakyi L.B."/>
            <person name="Cui X."/>
            <person name="Yuan T."/>
            <person name="Jiang B."/>
            <person name="Yang W."/>
            <person name="Lam T.T.-Y."/>
            <person name="Chang Q."/>
            <person name="Ding S."/>
            <person name="Wang X."/>
            <person name="Zhu J."/>
            <person name="Ruan X."/>
            <person name="Zhao L."/>
            <person name="Wei J."/>
            <person name="Que T."/>
            <person name="Du C."/>
            <person name="Cheng J."/>
            <person name="Dai P."/>
            <person name="Han X."/>
            <person name="Huang E."/>
            <person name="Gao Y."/>
            <person name="Liu J."/>
            <person name="Shao H."/>
            <person name="Ye R."/>
            <person name="Li L."/>
            <person name="Wei W."/>
            <person name="Wang X."/>
            <person name="Wang C."/>
            <person name="Huo Q."/>
            <person name="Li W."/>
            <person name="Guo W."/>
            <person name="Chen H."/>
            <person name="Chen S."/>
            <person name="Zhou L."/>
            <person name="Zhou L."/>
            <person name="Ni X."/>
            <person name="Tian J."/>
            <person name="Zhou Y."/>
            <person name="Sheng Y."/>
            <person name="Liu T."/>
            <person name="Pan Y."/>
            <person name="Xia L."/>
            <person name="Li J."/>
            <person name="Zhao F."/>
            <person name="Cao W."/>
        </authorList>
    </citation>
    <scope>NUCLEOTIDE SEQUENCE</scope>
    <source>
        <strain evidence="2">Rsan-2018</strain>
        <tissue evidence="2">Larvae</tissue>
    </source>
</reference>
<sequence length="150" mass="17400">MLRTDPCRIVPLIATAACRARTLGFCIRHKVLPPEVRALFGHCLSSFNHGVRICKGMRSEWQRQTRMYRDQLRLLLEPRTNFNNWREYSRLADRTTEFLWQQDLQGLRTQVQKKPSAPSNSLHVIGDVNLPDKVPQQEGKGKRRGAGSRY</sequence>
<comment type="caution">
    <text evidence="2">The sequence shown here is derived from an EMBL/GenBank/DDBJ whole genome shotgun (WGS) entry which is preliminary data.</text>
</comment>
<keyword evidence="3" id="KW-1185">Reference proteome</keyword>
<feature type="compositionally biased region" description="Basic residues" evidence="1">
    <location>
        <begin position="141"/>
        <end position="150"/>
    </location>
</feature>
<dbReference type="VEuPathDB" id="VectorBase:RSAN_026141"/>
<dbReference type="Proteomes" id="UP000821837">
    <property type="component" value="Chromosome 11"/>
</dbReference>
<name>A0A9D4Q9X0_RHISA</name>
<feature type="region of interest" description="Disordered" evidence="1">
    <location>
        <begin position="111"/>
        <end position="150"/>
    </location>
</feature>
<organism evidence="2 3">
    <name type="scientific">Rhipicephalus sanguineus</name>
    <name type="common">Brown dog tick</name>
    <name type="synonym">Ixodes sanguineus</name>
    <dbReference type="NCBI Taxonomy" id="34632"/>
    <lineage>
        <taxon>Eukaryota</taxon>
        <taxon>Metazoa</taxon>
        <taxon>Ecdysozoa</taxon>
        <taxon>Arthropoda</taxon>
        <taxon>Chelicerata</taxon>
        <taxon>Arachnida</taxon>
        <taxon>Acari</taxon>
        <taxon>Parasitiformes</taxon>
        <taxon>Ixodida</taxon>
        <taxon>Ixodoidea</taxon>
        <taxon>Ixodidae</taxon>
        <taxon>Rhipicephalinae</taxon>
        <taxon>Rhipicephalus</taxon>
        <taxon>Rhipicephalus</taxon>
    </lineage>
</organism>
<reference evidence="2" key="1">
    <citation type="journal article" date="2020" name="Cell">
        <title>Large-Scale Comparative Analyses of Tick Genomes Elucidate Their Genetic Diversity and Vector Capacities.</title>
        <authorList>
            <consortium name="Tick Genome and Microbiome Consortium (TIGMIC)"/>
            <person name="Jia N."/>
            <person name="Wang J."/>
            <person name="Shi W."/>
            <person name="Du L."/>
            <person name="Sun Y."/>
            <person name="Zhan W."/>
            <person name="Jiang J.F."/>
            <person name="Wang Q."/>
            <person name="Zhang B."/>
            <person name="Ji P."/>
            <person name="Bell-Sakyi L."/>
            <person name="Cui X.M."/>
            <person name="Yuan T.T."/>
            <person name="Jiang B.G."/>
            <person name="Yang W.F."/>
            <person name="Lam T.T."/>
            <person name="Chang Q.C."/>
            <person name="Ding S.J."/>
            <person name="Wang X.J."/>
            <person name="Zhu J.G."/>
            <person name="Ruan X.D."/>
            <person name="Zhao L."/>
            <person name="Wei J.T."/>
            <person name="Ye R.Z."/>
            <person name="Que T.C."/>
            <person name="Du C.H."/>
            <person name="Zhou Y.H."/>
            <person name="Cheng J.X."/>
            <person name="Dai P.F."/>
            <person name="Guo W.B."/>
            <person name="Han X.H."/>
            <person name="Huang E.J."/>
            <person name="Li L.F."/>
            <person name="Wei W."/>
            <person name="Gao Y.C."/>
            <person name="Liu J.Z."/>
            <person name="Shao H.Z."/>
            <person name="Wang X."/>
            <person name="Wang C.C."/>
            <person name="Yang T.C."/>
            <person name="Huo Q.B."/>
            <person name="Li W."/>
            <person name="Chen H.Y."/>
            <person name="Chen S.E."/>
            <person name="Zhou L.G."/>
            <person name="Ni X.B."/>
            <person name="Tian J.H."/>
            <person name="Sheng Y."/>
            <person name="Liu T."/>
            <person name="Pan Y.S."/>
            <person name="Xia L.Y."/>
            <person name="Li J."/>
            <person name="Zhao F."/>
            <person name="Cao W.C."/>
        </authorList>
    </citation>
    <scope>NUCLEOTIDE SEQUENCE</scope>
    <source>
        <strain evidence="2">Rsan-2018</strain>
    </source>
</reference>
<gene>
    <name evidence="2" type="ORF">HPB52_005043</name>
</gene>
<dbReference type="AlphaFoldDB" id="A0A9D4Q9X0"/>
<accession>A0A9D4Q9X0</accession>
<protein>
    <submittedName>
        <fullName evidence="2">Uncharacterized protein</fullName>
    </submittedName>
</protein>
<evidence type="ECO:0000256" key="1">
    <source>
        <dbReference type="SAM" id="MobiDB-lite"/>
    </source>
</evidence>